<dbReference type="InterPro" id="IPR037152">
    <property type="entry name" value="L-asparaginase_N_sf"/>
</dbReference>
<feature type="chain" id="PRO_5013041232" description="L-asparaginase N-terminal domain-containing protein" evidence="2">
    <location>
        <begin position="25"/>
        <end position="413"/>
    </location>
</feature>
<reference evidence="5" key="1">
    <citation type="journal article" date="2016" name="Genome Biol. Evol.">
        <title>Comparative 'omics' of the Fusarium fujikuroi species complex highlights differences in genetic potential and metabolite synthesis.</title>
        <authorList>
            <person name="Niehaus E.-M."/>
            <person name="Muensterkoetter M."/>
            <person name="Proctor R.H."/>
            <person name="Brown D.W."/>
            <person name="Sharon A."/>
            <person name="Idan Y."/>
            <person name="Oren-Young L."/>
            <person name="Sieber C.M."/>
            <person name="Novak O."/>
            <person name="Pencik A."/>
            <person name="Tarkowska D."/>
            <person name="Hromadova K."/>
            <person name="Freeman S."/>
            <person name="Maymon M."/>
            <person name="Elazar M."/>
            <person name="Youssef S.A."/>
            <person name="El-Shabrawy E.S.M."/>
            <person name="Shalaby A.B.A."/>
            <person name="Houterman P."/>
            <person name="Brock N.L."/>
            <person name="Burkhardt I."/>
            <person name="Tsavkelova E.A."/>
            <person name="Dickschat J.S."/>
            <person name="Galuszka P."/>
            <person name="Gueldener U."/>
            <person name="Tudzynski B."/>
        </authorList>
    </citation>
    <scope>NUCLEOTIDE SEQUENCE [LARGE SCALE GENOMIC DNA]</scope>
    <source>
        <strain evidence="5">MRC7560</strain>
    </source>
</reference>
<evidence type="ECO:0000256" key="2">
    <source>
        <dbReference type="SAM" id="SignalP"/>
    </source>
</evidence>
<dbReference type="SMART" id="SM00870">
    <property type="entry name" value="Asparaginase"/>
    <property type="match status" value="1"/>
</dbReference>
<evidence type="ECO:0000313" key="5">
    <source>
        <dbReference type="Proteomes" id="UP000184255"/>
    </source>
</evidence>
<dbReference type="GO" id="GO:0004067">
    <property type="term" value="F:asparaginase activity"/>
    <property type="evidence" value="ECO:0007669"/>
    <property type="project" value="UniProtKB-UniRule"/>
</dbReference>
<dbReference type="RefSeq" id="XP_041691605.1">
    <property type="nucleotide sequence ID" value="XM_041826326.1"/>
</dbReference>
<organism evidence="4 5">
    <name type="scientific">Fusarium mangiferae</name>
    <name type="common">Mango malformation disease fungus</name>
    <dbReference type="NCBI Taxonomy" id="192010"/>
    <lineage>
        <taxon>Eukaryota</taxon>
        <taxon>Fungi</taxon>
        <taxon>Dikarya</taxon>
        <taxon>Ascomycota</taxon>
        <taxon>Pezizomycotina</taxon>
        <taxon>Sordariomycetes</taxon>
        <taxon>Hypocreomycetidae</taxon>
        <taxon>Hypocreales</taxon>
        <taxon>Nectriaceae</taxon>
        <taxon>Fusarium</taxon>
        <taxon>Fusarium fujikuroi species complex</taxon>
    </lineage>
</organism>
<keyword evidence="2" id="KW-0732">Signal</keyword>
<evidence type="ECO:0000259" key="3">
    <source>
        <dbReference type="Pfam" id="PF00710"/>
    </source>
</evidence>
<feature type="active site" description="O-isoaspartyl threonine intermediate" evidence="1">
    <location>
        <position position="64"/>
    </location>
</feature>
<dbReference type="InterPro" id="IPR006034">
    <property type="entry name" value="Asparaginase/glutaminase-like"/>
</dbReference>
<dbReference type="PIRSF" id="PIRSF001220">
    <property type="entry name" value="L-ASNase_gatD"/>
    <property type="match status" value="1"/>
</dbReference>
<protein>
    <recommendedName>
        <fullName evidence="3">L-asparaginase N-terminal domain-containing protein</fullName>
    </recommendedName>
</protein>
<dbReference type="EMBL" id="FCQH01000044">
    <property type="protein sequence ID" value="CVL09350.1"/>
    <property type="molecule type" value="Genomic_DNA"/>
</dbReference>
<evidence type="ECO:0000256" key="1">
    <source>
        <dbReference type="PIRSR" id="PIRSR001220-1"/>
    </source>
</evidence>
<dbReference type="Proteomes" id="UP000184255">
    <property type="component" value="Unassembled WGS sequence"/>
</dbReference>
<dbReference type="PANTHER" id="PTHR11707:SF28">
    <property type="entry name" value="60 KDA LYSOPHOSPHOLIPASE"/>
    <property type="match status" value="1"/>
</dbReference>
<dbReference type="VEuPathDB" id="FungiDB:FMAN_15508"/>
<dbReference type="Gene3D" id="3.40.50.1170">
    <property type="entry name" value="L-asparaginase, N-terminal domain"/>
    <property type="match status" value="1"/>
</dbReference>
<feature type="domain" description="L-asparaginase N-terminal" evidence="3">
    <location>
        <begin position="56"/>
        <end position="221"/>
    </location>
</feature>
<keyword evidence="5" id="KW-1185">Reference proteome</keyword>
<comment type="caution">
    <text evidence="4">The sequence shown here is derived from an EMBL/GenBank/DDBJ whole genome shotgun (WGS) entry which is preliminary data.</text>
</comment>
<proteinExistence type="predicted"/>
<accession>A0A1L7UFC0</accession>
<gene>
    <name evidence="4" type="ORF">FMAN_15508</name>
</gene>
<dbReference type="Pfam" id="PF00710">
    <property type="entry name" value="Asparaginase"/>
    <property type="match status" value="1"/>
</dbReference>
<dbReference type="PROSITE" id="PS51732">
    <property type="entry name" value="ASN_GLN_ASE_3"/>
    <property type="match status" value="1"/>
</dbReference>
<dbReference type="PANTHER" id="PTHR11707">
    <property type="entry name" value="L-ASPARAGINASE"/>
    <property type="match status" value="1"/>
</dbReference>
<dbReference type="InterPro" id="IPR027474">
    <property type="entry name" value="L-asparaginase_N"/>
</dbReference>
<dbReference type="GeneID" id="65094748"/>
<dbReference type="InterPro" id="IPR036152">
    <property type="entry name" value="Asp/glu_Ase-like_sf"/>
</dbReference>
<dbReference type="SUPFAM" id="SSF53774">
    <property type="entry name" value="Glutaminase/Asparaginase"/>
    <property type="match status" value="1"/>
</dbReference>
<evidence type="ECO:0000313" key="4">
    <source>
        <dbReference type="EMBL" id="CVL09350.1"/>
    </source>
</evidence>
<name>A0A1L7UFC0_FUSMA</name>
<dbReference type="AlphaFoldDB" id="A0A1L7UFC0"/>
<dbReference type="PIRSF" id="PIRSF500176">
    <property type="entry name" value="L_ASNase"/>
    <property type="match status" value="1"/>
</dbReference>
<sequence length="413" mass="46107">MSISGWKLILVAAILIAALFTTQTAPPEPRCIEPNCTPPTSLVLNDERPGRSKPTVAVLATGGTALGKGSSPTDTSHYVSGASHIDSLIDLIRLDFQEIAHVVTHQILSTDSINFHVKELIAIRNCVIEYIRRPEILGVTVVTGTSTLHILAFFLEHTIPLFNKTIVVTGAIKPLTAYGADGPGRALSAIYTIVTYCLNRVVILMEDKIMLPRRSYKHHNTFVPGDGSLLGSIVDFRPEIFNAPRDIPKTFDIQGLEAHDKVPRTKYFHPMMEEEEFDRALQEGVEAAVLGVYDDGYFPERLTKGLKKLTDQVDFIAAAVSYGHTFDVRRRIDGVVPASDWTDRMLMMMMPFVLSSNMTWEKRMEFIAEPYIKNERACAMVPTRVSVWSLLRGNFALLDTCCSKMIKRIRLKI</sequence>
<feature type="signal peptide" evidence="2">
    <location>
        <begin position="1"/>
        <end position="24"/>
    </location>
</feature>